<evidence type="ECO:0000313" key="4">
    <source>
        <dbReference type="EMBL" id="PZR16559.1"/>
    </source>
</evidence>
<accession>A0A2W5TLU2</accession>
<dbReference type="SUPFAM" id="SSF52172">
    <property type="entry name" value="CheY-like"/>
    <property type="match status" value="1"/>
</dbReference>
<evidence type="ECO:0000313" key="5">
    <source>
        <dbReference type="Proteomes" id="UP000249061"/>
    </source>
</evidence>
<dbReference type="EMBL" id="QFQP01000003">
    <property type="protein sequence ID" value="PZR16559.1"/>
    <property type="molecule type" value="Genomic_DNA"/>
</dbReference>
<evidence type="ECO:0000256" key="2">
    <source>
        <dbReference type="PROSITE-ProRule" id="PRU00169"/>
    </source>
</evidence>
<dbReference type="SMART" id="SM00448">
    <property type="entry name" value="REC"/>
    <property type="match status" value="1"/>
</dbReference>
<dbReference type="AlphaFoldDB" id="A0A2W5TLU2"/>
<comment type="caution">
    <text evidence="4">The sequence shown here is derived from an EMBL/GenBank/DDBJ whole genome shotgun (WGS) entry which is preliminary data.</text>
</comment>
<dbReference type="InterPro" id="IPR050595">
    <property type="entry name" value="Bact_response_regulator"/>
</dbReference>
<keyword evidence="1 2" id="KW-0597">Phosphoprotein</keyword>
<dbReference type="Pfam" id="PF00072">
    <property type="entry name" value="Response_reg"/>
    <property type="match status" value="1"/>
</dbReference>
<dbReference type="PROSITE" id="PS50110">
    <property type="entry name" value="RESPONSE_REGULATORY"/>
    <property type="match status" value="1"/>
</dbReference>
<dbReference type="Gene3D" id="3.40.50.2300">
    <property type="match status" value="1"/>
</dbReference>
<evidence type="ECO:0000256" key="1">
    <source>
        <dbReference type="ARBA" id="ARBA00022553"/>
    </source>
</evidence>
<dbReference type="GO" id="GO:0000160">
    <property type="term" value="P:phosphorelay signal transduction system"/>
    <property type="evidence" value="ECO:0007669"/>
    <property type="project" value="InterPro"/>
</dbReference>
<feature type="modified residue" description="4-aspartylphosphate" evidence="2">
    <location>
        <position position="54"/>
    </location>
</feature>
<organism evidence="4 5">
    <name type="scientific">Archangium gephyra</name>
    <dbReference type="NCBI Taxonomy" id="48"/>
    <lineage>
        <taxon>Bacteria</taxon>
        <taxon>Pseudomonadati</taxon>
        <taxon>Myxococcota</taxon>
        <taxon>Myxococcia</taxon>
        <taxon>Myxococcales</taxon>
        <taxon>Cystobacterineae</taxon>
        <taxon>Archangiaceae</taxon>
        <taxon>Archangium</taxon>
    </lineage>
</organism>
<reference evidence="4 5" key="1">
    <citation type="submission" date="2017-08" db="EMBL/GenBank/DDBJ databases">
        <title>Infants hospitalized years apart are colonized by the same room-sourced microbial strains.</title>
        <authorList>
            <person name="Brooks B."/>
            <person name="Olm M.R."/>
            <person name="Firek B.A."/>
            <person name="Baker R."/>
            <person name="Thomas B.C."/>
            <person name="Morowitz M.J."/>
            <person name="Banfield J.F."/>
        </authorList>
    </citation>
    <scope>NUCLEOTIDE SEQUENCE [LARGE SCALE GENOMIC DNA]</scope>
    <source>
        <strain evidence="4">S2_003_000_R2_14</strain>
    </source>
</reference>
<gene>
    <name evidence="4" type="ORF">DI536_05170</name>
</gene>
<proteinExistence type="predicted"/>
<sequence length="128" mass="13586">MSHCVLLVEDNALNLELHRDLLEASACTVVVASTVADARALLAAGLVPDVALLDILLPDGSGIEVYEALRHMAHLRHVPVIAVTAQALTGDVPRLLAAGFDAVITKPIDTRTFSACVTQCRRRPEASP</sequence>
<feature type="domain" description="Response regulatory" evidence="3">
    <location>
        <begin position="4"/>
        <end position="121"/>
    </location>
</feature>
<name>A0A2W5TLU2_9BACT</name>
<dbReference type="Proteomes" id="UP000249061">
    <property type="component" value="Unassembled WGS sequence"/>
</dbReference>
<dbReference type="PANTHER" id="PTHR44591">
    <property type="entry name" value="STRESS RESPONSE REGULATOR PROTEIN 1"/>
    <property type="match status" value="1"/>
</dbReference>
<dbReference type="InterPro" id="IPR001789">
    <property type="entry name" value="Sig_transdc_resp-reg_receiver"/>
</dbReference>
<dbReference type="InterPro" id="IPR011006">
    <property type="entry name" value="CheY-like_superfamily"/>
</dbReference>
<dbReference type="PANTHER" id="PTHR44591:SF3">
    <property type="entry name" value="RESPONSE REGULATORY DOMAIN-CONTAINING PROTEIN"/>
    <property type="match status" value="1"/>
</dbReference>
<protein>
    <recommendedName>
        <fullName evidence="3">Response regulatory domain-containing protein</fullName>
    </recommendedName>
</protein>
<evidence type="ECO:0000259" key="3">
    <source>
        <dbReference type="PROSITE" id="PS50110"/>
    </source>
</evidence>